<dbReference type="SUPFAM" id="SSF46689">
    <property type="entry name" value="Homeodomain-like"/>
    <property type="match status" value="1"/>
</dbReference>
<dbReference type="Gene3D" id="1.10.10.60">
    <property type="entry name" value="Homeodomain-like"/>
    <property type="match status" value="1"/>
</dbReference>
<dbReference type="InterPro" id="IPR050109">
    <property type="entry name" value="HTH-type_TetR-like_transc_reg"/>
</dbReference>
<keyword evidence="3 5" id="KW-0238">DNA-binding</keyword>
<dbReference type="InterPro" id="IPR036271">
    <property type="entry name" value="Tet_transcr_reg_TetR-rel_C_sf"/>
</dbReference>
<dbReference type="Pfam" id="PF00440">
    <property type="entry name" value="TetR_N"/>
    <property type="match status" value="1"/>
</dbReference>
<dbReference type="PANTHER" id="PTHR30055">
    <property type="entry name" value="HTH-TYPE TRANSCRIPTIONAL REGULATOR RUTR"/>
    <property type="match status" value="1"/>
</dbReference>
<proteinExistence type="predicted"/>
<evidence type="ECO:0000256" key="4">
    <source>
        <dbReference type="ARBA" id="ARBA00023163"/>
    </source>
</evidence>
<dbReference type="RefSeq" id="WP_100414519.1">
    <property type="nucleotide sequence ID" value="NZ_PGEZ01000001.1"/>
</dbReference>
<dbReference type="AlphaFoldDB" id="A0A2M9BG52"/>
<dbReference type="InterPro" id="IPR001647">
    <property type="entry name" value="HTH_TetR"/>
</dbReference>
<dbReference type="GO" id="GO:0000976">
    <property type="term" value="F:transcription cis-regulatory region binding"/>
    <property type="evidence" value="ECO:0007669"/>
    <property type="project" value="TreeGrafter"/>
</dbReference>
<evidence type="ECO:0000313" key="8">
    <source>
        <dbReference type="EMBL" id="PJJ56933.1"/>
    </source>
</evidence>
<sequence>MALSRYDVLREAIAILDDRGLGDLTMRRLATRLDVRPSALYWHFASKQELLAGVADRLLARMAPATATAWDVRTRELCTHLRDALLAYRDGAEVVATSYAFALGAQAPYRALADALIDGGLTRQDAEAGASVLLHFVFGYTVNEQQHLQAASLGAIPGGEPDAVEGTERYTSAAFLRGVDLILDGVRSQHGTAPTDDAPRTSDEAR</sequence>
<dbReference type="InterPro" id="IPR003012">
    <property type="entry name" value="Tet_transcr_reg_TetR"/>
</dbReference>
<dbReference type="Proteomes" id="UP000230842">
    <property type="component" value="Unassembled WGS sequence"/>
</dbReference>
<dbReference type="InterPro" id="IPR004111">
    <property type="entry name" value="Repressor_TetR_C"/>
</dbReference>
<dbReference type="PRINTS" id="PR00455">
    <property type="entry name" value="HTHTETR"/>
</dbReference>
<dbReference type="GO" id="GO:0046677">
    <property type="term" value="P:response to antibiotic"/>
    <property type="evidence" value="ECO:0007669"/>
    <property type="project" value="InterPro"/>
</dbReference>
<feature type="compositionally biased region" description="Basic and acidic residues" evidence="6">
    <location>
        <begin position="197"/>
        <end position="206"/>
    </location>
</feature>
<reference evidence="8 9" key="1">
    <citation type="submission" date="2017-11" db="EMBL/GenBank/DDBJ databases">
        <title>Genomic Encyclopedia of Archaeal and Bacterial Type Strains, Phase II (KMG-II): From Individual Species to Whole Genera.</title>
        <authorList>
            <person name="Goeker M."/>
        </authorList>
    </citation>
    <scope>NUCLEOTIDE SEQUENCE [LARGE SCALE GENOMIC DNA]</scope>
    <source>
        <strain evidence="8 9">DSM 27763</strain>
    </source>
</reference>
<evidence type="ECO:0000256" key="6">
    <source>
        <dbReference type="SAM" id="MobiDB-lite"/>
    </source>
</evidence>
<dbReference type="SUPFAM" id="SSF48498">
    <property type="entry name" value="Tetracyclin repressor-like, C-terminal domain"/>
    <property type="match status" value="1"/>
</dbReference>
<dbReference type="Pfam" id="PF02909">
    <property type="entry name" value="TetR_C_1"/>
    <property type="match status" value="1"/>
</dbReference>
<evidence type="ECO:0000313" key="9">
    <source>
        <dbReference type="Proteomes" id="UP000230842"/>
    </source>
</evidence>
<keyword evidence="9" id="KW-1185">Reference proteome</keyword>
<accession>A0A2M9BG52</accession>
<feature type="region of interest" description="Disordered" evidence="6">
    <location>
        <begin position="187"/>
        <end position="206"/>
    </location>
</feature>
<keyword evidence="1" id="KW-0678">Repressor</keyword>
<keyword evidence="4" id="KW-0804">Transcription</keyword>
<evidence type="ECO:0000256" key="5">
    <source>
        <dbReference type="PROSITE-ProRule" id="PRU00335"/>
    </source>
</evidence>
<organism evidence="8 9">
    <name type="scientific">Mumia flava</name>
    <dbReference type="NCBI Taxonomy" id="1348852"/>
    <lineage>
        <taxon>Bacteria</taxon>
        <taxon>Bacillati</taxon>
        <taxon>Actinomycetota</taxon>
        <taxon>Actinomycetes</taxon>
        <taxon>Propionibacteriales</taxon>
        <taxon>Nocardioidaceae</taxon>
        <taxon>Mumia</taxon>
    </lineage>
</organism>
<name>A0A2M9BG52_9ACTN</name>
<dbReference type="OrthoDB" id="3819648at2"/>
<comment type="caution">
    <text evidence="8">The sequence shown here is derived from an EMBL/GenBank/DDBJ whole genome shotgun (WGS) entry which is preliminary data.</text>
</comment>
<gene>
    <name evidence="8" type="ORF">CLV56_1151</name>
</gene>
<feature type="DNA-binding region" description="H-T-H motif" evidence="5">
    <location>
        <begin position="25"/>
        <end position="44"/>
    </location>
</feature>
<dbReference type="PRINTS" id="PR00400">
    <property type="entry name" value="TETREPRESSOR"/>
</dbReference>
<protein>
    <submittedName>
        <fullName evidence="8">Regulatory TetR family protein</fullName>
    </submittedName>
</protein>
<dbReference type="EMBL" id="PGEZ01000001">
    <property type="protein sequence ID" value="PJJ56933.1"/>
    <property type="molecule type" value="Genomic_DNA"/>
</dbReference>
<evidence type="ECO:0000256" key="3">
    <source>
        <dbReference type="ARBA" id="ARBA00023125"/>
    </source>
</evidence>
<evidence type="ECO:0000259" key="7">
    <source>
        <dbReference type="PROSITE" id="PS50977"/>
    </source>
</evidence>
<dbReference type="Gene3D" id="1.10.357.10">
    <property type="entry name" value="Tetracycline Repressor, domain 2"/>
    <property type="match status" value="1"/>
</dbReference>
<evidence type="ECO:0000256" key="2">
    <source>
        <dbReference type="ARBA" id="ARBA00023015"/>
    </source>
</evidence>
<feature type="domain" description="HTH tetR-type" evidence="7">
    <location>
        <begin position="2"/>
        <end position="62"/>
    </location>
</feature>
<dbReference type="PANTHER" id="PTHR30055:SF151">
    <property type="entry name" value="TRANSCRIPTIONAL REGULATORY PROTEIN"/>
    <property type="match status" value="1"/>
</dbReference>
<dbReference type="GO" id="GO:0045892">
    <property type="term" value="P:negative regulation of DNA-templated transcription"/>
    <property type="evidence" value="ECO:0007669"/>
    <property type="project" value="InterPro"/>
</dbReference>
<keyword evidence="2" id="KW-0805">Transcription regulation</keyword>
<dbReference type="GO" id="GO:0003700">
    <property type="term" value="F:DNA-binding transcription factor activity"/>
    <property type="evidence" value="ECO:0007669"/>
    <property type="project" value="TreeGrafter"/>
</dbReference>
<dbReference type="InterPro" id="IPR009057">
    <property type="entry name" value="Homeodomain-like_sf"/>
</dbReference>
<evidence type="ECO:0000256" key="1">
    <source>
        <dbReference type="ARBA" id="ARBA00022491"/>
    </source>
</evidence>
<dbReference type="PROSITE" id="PS50977">
    <property type="entry name" value="HTH_TETR_2"/>
    <property type="match status" value="1"/>
</dbReference>